<keyword evidence="2" id="KW-1185">Reference proteome</keyword>
<evidence type="ECO:0000313" key="2">
    <source>
        <dbReference type="Proteomes" id="UP001157109"/>
    </source>
</evidence>
<proteinExistence type="predicted"/>
<sequence length="57" mass="6472">MHGLRKTREEPATLLMLLWPGVPREEYFAQLAGADEDDLARLHAAHDNHFVEELSAC</sequence>
<accession>A0ABQ6HRB0</accession>
<protein>
    <submittedName>
        <fullName evidence="1">Uncharacterized protein</fullName>
    </submittedName>
</protein>
<reference evidence="2" key="1">
    <citation type="journal article" date="2019" name="Int. J. Syst. Evol. Microbiol.">
        <title>The Global Catalogue of Microorganisms (GCM) 10K type strain sequencing project: providing services to taxonomists for standard genome sequencing and annotation.</title>
        <authorList>
            <consortium name="The Broad Institute Genomics Platform"/>
            <consortium name="The Broad Institute Genome Sequencing Center for Infectious Disease"/>
            <person name="Wu L."/>
            <person name="Ma J."/>
        </authorList>
    </citation>
    <scope>NUCLEOTIDE SEQUENCE [LARGE SCALE GENOMIC DNA]</scope>
    <source>
        <strain evidence="2">NBRC 105830</strain>
    </source>
</reference>
<evidence type="ECO:0000313" key="1">
    <source>
        <dbReference type="EMBL" id="GMA20892.1"/>
    </source>
</evidence>
<name>A0ABQ6HRB0_9MICO</name>
<dbReference type="Proteomes" id="UP001157109">
    <property type="component" value="Unassembled WGS sequence"/>
</dbReference>
<organism evidence="1 2">
    <name type="scientific">Arsenicicoccus piscis</name>
    <dbReference type="NCBI Taxonomy" id="673954"/>
    <lineage>
        <taxon>Bacteria</taxon>
        <taxon>Bacillati</taxon>
        <taxon>Actinomycetota</taxon>
        <taxon>Actinomycetes</taxon>
        <taxon>Micrococcales</taxon>
        <taxon>Intrasporangiaceae</taxon>
        <taxon>Arsenicicoccus</taxon>
    </lineage>
</organism>
<gene>
    <name evidence="1" type="ORF">GCM10025862_29130</name>
</gene>
<dbReference type="EMBL" id="BSUJ01000001">
    <property type="protein sequence ID" value="GMA20892.1"/>
    <property type="molecule type" value="Genomic_DNA"/>
</dbReference>
<comment type="caution">
    <text evidence="1">The sequence shown here is derived from an EMBL/GenBank/DDBJ whole genome shotgun (WGS) entry which is preliminary data.</text>
</comment>